<dbReference type="PANTHER" id="PTHR31382:SF5">
    <property type="entry name" value="SODIUM ION_PROTON EXCHANGER (EUROFUNG)"/>
    <property type="match status" value="1"/>
</dbReference>
<evidence type="ECO:0000313" key="7">
    <source>
        <dbReference type="EMBL" id="ODM17502.1"/>
    </source>
</evidence>
<sequence length="551" mass="61206">MLHPVLDVTNLNIVLTFSGIYILLFGFLSLKIKQRWYLGETLPAFITGIAFGPIGARFLRVNEWSYDKNTGTSEIAYGLSRLVIGIQLVKVGYELPKRYIKERLLELLICLLPLMMISWLVSAGCIMLMVPDISFLSSLIISSCITCTDPLLSQSIAKGPFSDTYVRRGLREFISAEAGLNDGFGFPFLLLAVSLLRYAETPANAFSLEQFDLERGVPGYLDSVGKGRFGGGGLVALEHWVLEGVGYMILLGGLVGGFVGILGRWGVGFGVRRRWIDQEGFMLVPVAMGLMLTGLCGCIGSDETLACFMAGCTLNWNGAYRAETQSRHDSFNTTLETLLNIATFLFLGAAMPWDQFHMLQSSGLTVSRLVGLGVMVMLFRRVPAMMLGYKFLGRGICRDWREGLFLGWFGPIGIGAISYVEYARRLFPRPGESDNEINRLTAVMRPVVYWLVLFSIIVHGLSVPVLNIFYKIFKVQPVRDHPVEIHLLSENEPLPNNSVLLDRQRQSVIVNNQFSRVSEASDLEGDTRDTARDDTGSIVCERVEVELSSIK</sequence>
<dbReference type="PANTHER" id="PTHR31382">
    <property type="entry name" value="NA(+)/H(+) ANTIPORTER"/>
    <property type="match status" value="1"/>
</dbReference>
<proteinExistence type="predicted"/>
<keyword evidence="8" id="KW-1185">Reference proteome</keyword>
<feature type="transmembrane region" description="Helical" evidence="5">
    <location>
        <begin position="447"/>
        <end position="470"/>
    </location>
</feature>
<accession>A0A1E3B962</accession>
<feature type="transmembrane region" description="Helical" evidence="5">
    <location>
        <begin position="37"/>
        <end position="55"/>
    </location>
</feature>
<evidence type="ECO:0000256" key="4">
    <source>
        <dbReference type="ARBA" id="ARBA00023136"/>
    </source>
</evidence>
<feature type="domain" description="Cation/H+ exchanger transmembrane" evidence="6">
    <location>
        <begin position="28"/>
        <end position="465"/>
    </location>
</feature>
<comment type="caution">
    <text evidence="7">The sequence shown here is derived from an EMBL/GenBank/DDBJ whole genome shotgun (WGS) entry which is preliminary data.</text>
</comment>
<dbReference type="InterPro" id="IPR004712">
    <property type="entry name" value="Na+/H+_antiporter_fungi"/>
</dbReference>
<dbReference type="GO" id="GO:0036376">
    <property type="term" value="P:sodium ion export across plasma membrane"/>
    <property type="evidence" value="ECO:0007669"/>
    <property type="project" value="InterPro"/>
</dbReference>
<keyword evidence="4 5" id="KW-0472">Membrane</keyword>
<dbReference type="GO" id="GO:0005886">
    <property type="term" value="C:plasma membrane"/>
    <property type="evidence" value="ECO:0007669"/>
    <property type="project" value="InterPro"/>
</dbReference>
<feature type="transmembrane region" description="Helical" evidence="5">
    <location>
        <begin position="75"/>
        <end position="93"/>
    </location>
</feature>
<feature type="transmembrane region" description="Helical" evidence="5">
    <location>
        <begin position="245"/>
        <end position="267"/>
    </location>
</feature>
<gene>
    <name evidence="7" type="ORF">SI65_07177</name>
</gene>
<feature type="transmembrane region" description="Helical" evidence="5">
    <location>
        <begin position="335"/>
        <end position="353"/>
    </location>
</feature>
<evidence type="ECO:0000313" key="8">
    <source>
        <dbReference type="Proteomes" id="UP000094569"/>
    </source>
</evidence>
<name>A0A1E3B962_ASPCR</name>
<dbReference type="GO" id="GO:0015385">
    <property type="term" value="F:sodium:proton antiporter activity"/>
    <property type="evidence" value="ECO:0007669"/>
    <property type="project" value="InterPro"/>
</dbReference>
<dbReference type="AlphaFoldDB" id="A0A1E3B962"/>
<dbReference type="OrthoDB" id="5327978at2759"/>
<dbReference type="GO" id="GO:0120029">
    <property type="term" value="P:proton export across plasma membrane"/>
    <property type="evidence" value="ECO:0007669"/>
    <property type="project" value="InterPro"/>
</dbReference>
<evidence type="ECO:0000256" key="1">
    <source>
        <dbReference type="ARBA" id="ARBA00004141"/>
    </source>
</evidence>
<comment type="subcellular location">
    <subcellularLocation>
        <location evidence="1">Membrane</location>
        <topology evidence="1">Multi-pass membrane protein</topology>
    </subcellularLocation>
</comment>
<dbReference type="EMBL" id="JXNT01000008">
    <property type="protein sequence ID" value="ODM17502.1"/>
    <property type="molecule type" value="Genomic_DNA"/>
</dbReference>
<organism evidence="7 8">
    <name type="scientific">Aspergillus cristatus</name>
    <name type="common">Chinese Fuzhuan brick tea-fermentation fungus</name>
    <name type="synonym">Eurotium cristatum</name>
    <dbReference type="NCBI Taxonomy" id="573508"/>
    <lineage>
        <taxon>Eukaryota</taxon>
        <taxon>Fungi</taxon>
        <taxon>Dikarya</taxon>
        <taxon>Ascomycota</taxon>
        <taxon>Pezizomycotina</taxon>
        <taxon>Eurotiomycetes</taxon>
        <taxon>Eurotiomycetidae</taxon>
        <taxon>Eurotiales</taxon>
        <taxon>Aspergillaceae</taxon>
        <taxon>Aspergillus</taxon>
        <taxon>Aspergillus subgen. Aspergillus</taxon>
    </lineage>
</organism>
<dbReference type="GO" id="GO:0042391">
    <property type="term" value="P:regulation of membrane potential"/>
    <property type="evidence" value="ECO:0007669"/>
    <property type="project" value="InterPro"/>
</dbReference>
<evidence type="ECO:0000256" key="3">
    <source>
        <dbReference type="ARBA" id="ARBA00022989"/>
    </source>
</evidence>
<evidence type="ECO:0000259" key="6">
    <source>
        <dbReference type="Pfam" id="PF00999"/>
    </source>
</evidence>
<evidence type="ECO:0000256" key="5">
    <source>
        <dbReference type="SAM" id="Phobius"/>
    </source>
</evidence>
<dbReference type="Proteomes" id="UP000094569">
    <property type="component" value="Unassembled WGS sequence"/>
</dbReference>
<keyword evidence="2 5" id="KW-0812">Transmembrane</keyword>
<dbReference type="STRING" id="573508.A0A1E3B962"/>
<dbReference type="Pfam" id="PF00999">
    <property type="entry name" value="Na_H_Exchanger"/>
    <property type="match status" value="1"/>
</dbReference>
<feature type="transmembrane region" description="Helical" evidence="5">
    <location>
        <begin position="403"/>
        <end position="420"/>
    </location>
</feature>
<dbReference type="VEuPathDB" id="FungiDB:SI65_07177"/>
<dbReference type="InterPro" id="IPR006153">
    <property type="entry name" value="Cation/H_exchanger_TM"/>
</dbReference>
<keyword evidence="3 5" id="KW-1133">Transmembrane helix</keyword>
<feature type="transmembrane region" description="Helical" evidence="5">
    <location>
        <begin position="105"/>
        <end position="129"/>
    </location>
</feature>
<feature type="transmembrane region" description="Helical" evidence="5">
    <location>
        <begin position="365"/>
        <end position="382"/>
    </location>
</feature>
<feature type="transmembrane region" description="Helical" evidence="5">
    <location>
        <begin position="12"/>
        <end position="30"/>
    </location>
</feature>
<protein>
    <recommendedName>
        <fullName evidence="6">Cation/H+ exchanger transmembrane domain-containing protein</fullName>
    </recommendedName>
</protein>
<evidence type="ECO:0000256" key="2">
    <source>
        <dbReference type="ARBA" id="ARBA00022692"/>
    </source>
</evidence>
<reference evidence="7 8" key="1">
    <citation type="journal article" date="2016" name="BMC Genomics">
        <title>Comparative genomic and transcriptomic analyses of the Fuzhuan brick tea-fermentation fungus Aspergillus cristatus.</title>
        <authorList>
            <person name="Ge Y."/>
            <person name="Wang Y."/>
            <person name="Liu Y."/>
            <person name="Tan Y."/>
            <person name="Ren X."/>
            <person name="Zhang X."/>
            <person name="Hyde K.D."/>
            <person name="Liu Y."/>
            <person name="Liu Z."/>
        </authorList>
    </citation>
    <scope>NUCLEOTIDE SEQUENCE [LARGE SCALE GENOMIC DNA]</scope>
    <source>
        <strain evidence="7 8">GZAAS20.1005</strain>
    </source>
</reference>